<evidence type="ECO:0000313" key="6">
    <source>
        <dbReference type="EMBL" id="CAE7220064.1"/>
    </source>
</evidence>
<dbReference type="PANTHER" id="PTHR23023">
    <property type="entry name" value="DIMETHYLANILINE MONOOXYGENASE"/>
    <property type="match status" value="1"/>
</dbReference>
<evidence type="ECO:0000256" key="4">
    <source>
        <dbReference type="ARBA" id="ARBA00022857"/>
    </source>
</evidence>
<dbReference type="PRINTS" id="PR00370">
    <property type="entry name" value="FMOXYGENASE"/>
</dbReference>
<keyword evidence="6" id="KW-0503">Monooxygenase</keyword>
<keyword evidence="4" id="KW-0521">NADP</keyword>
<evidence type="ECO:0000256" key="2">
    <source>
        <dbReference type="ARBA" id="ARBA00022630"/>
    </source>
</evidence>
<dbReference type="Pfam" id="PF00743">
    <property type="entry name" value="FMO-like"/>
    <property type="match status" value="1"/>
</dbReference>
<dbReference type="PIRSF" id="PIRSF000332">
    <property type="entry name" value="FMO"/>
    <property type="match status" value="1"/>
</dbReference>
<dbReference type="Proteomes" id="UP000472372">
    <property type="component" value="Chromosome 12"/>
</dbReference>
<evidence type="ECO:0000256" key="3">
    <source>
        <dbReference type="ARBA" id="ARBA00022827"/>
    </source>
</evidence>
<dbReference type="EMBL" id="HG992988">
    <property type="protein sequence ID" value="CAE7220064.1"/>
    <property type="molecule type" value="Genomic_DNA"/>
</dbReference>
<comment type="similarity">
    <text evidence="1">Belongs to the FMO family.</text>
</comment>
<keyword evidence="2" id="KW-0285">Flavoprotein</keyword>
<evidence type="ECO:0000256" key="1">
    <source>
        <dbReference type="ARBA" id="ARBA00009183"/>
    </source>
</evidence>
<dbReference type="GO" id="GO:0050660">
    <property type="term" value="F:flavin adenine dinucleotide binding"/>
    <property type="evidence" value="ECO:0007669"/>
    <property type="project" value="InterPro"/>
</dbReference>
<evidence type="ECO:0000256" key="5">
    <source>
        <dbReference type="ARBA" id="ARBA00023002"/>
    </source>
</evidence>
<organism evidence="6 7">
    <name type="scientific">Pyrenophora teres f. teres</name>
    <dbReference type="NCBI Taxonomy" id="97479"/>
    <lineage>
        <taxon>Eukaryota</taxon>
        <taxon>Fungi</taxon>
        <taxon>Dikarya</taxon>
        <taxon>Ascomycota</taxon>
        <taxon>Pezizomycotina</taxon>
        <taxon>Dothideomycetes</taxon>
        <taxon>Pleosporomycetidae</taxon>
        <taxon>Pleosporales</taxon>
        <taxon>Pleosporineae</taxon>
        <taxon>Pleosporaceae</taxon>
        <taxon>Pyrenophora</taxon>
    </lineage>
</organism>
<accession>A0A6S6WLF3</accession>
<dbReference type="InterPro" id="IPR000960">
    <property type="entry name" value="Flavin_mOase"/>
</dbReference>
<name>A0A6S6WLF3_9PLEO</name>
<dbReference type="GO" id="GO:0004499">
    <property type="term" value="F:N,N-dimethylaniline monooxygenase activity"/>
    <property type="evidence" value="ECO:0007669"/>
    <property type="project" value="InterPro"/>
</dbReference>
<gene>
    <name evidence="6" type="ORF">PTTW11_11265</name>
</gene>
<dbReference type="SUPFAM" id="SSF51905">
    <property type="entry name" value="FAD/NAD(P)-binding domain"/>
    <property type="match status" value="2"/>
</dbReference>
<evidence type="ECO:0000313" key="7">
    <source>
        <dbReference type="Proteomes" id="UP000472372"/>
    </source>
</evidence>
<dbReference type="InterPro" id="IPR050346">
    <property type="entry name" value="FMO-like"/>
</dbReference>
<dbReference type="AlphaFoldDB" id="A0A6S6WLF3"/>
<protein>
    <submittedName>
        <fullName evidence="6">Dimethylaniline monooxygenase 3</fullName>
    </submittedName>
</protein>
<proteinExistence type="inferred from homology"/>
<dbReference type="InterPro" id="IPR020946">
    <property type="entry name" value="Flavin_mOase-like"/>
</dbReference>
<keyword evidence="3" id="KW-0274">FAD</keyword>
<dbReference type="Gene3D" id="3.50.50.60">
    <property type="entry name" value="FAD/NAD(P)-binding domain"/>
    <property type="match status" value="4"/>
</dbReference>
<dbReference type="InterPro" id="IPR036188">
    <property type="entry name" value="FAD/NAD-bd_sf"/>
</dbReference>
<sequence>MTEGTSVAVIGLGPAGLVALKNLRDEGFSVIGFDRNSYVGGLWQYSANEHTSVLETTVVNISKERACFTDYPFPEDIASHPTAAQVQEYLISYMKHFELEPYLRLNTSIKQVTFDEERQKWVVVFADEKKEYFDKVVVAIGGMVGKANMPNMEGIEKFAGASIHSQAFKRPKEYEGKKVMVVGFSNSATDTATQLVGIADKVYMAHRHGSRILPRSIDGVPVDHTHSMRLLTIQSLIAKFIPRLGEKLFDMMLKRMQDKSFNIRPEWRFEPPSNFIISDTLVPCLENGSIESVAGVKRILNHTAVELEDERKIDVDVIVWCTGYQSDFSIMDPSFDPTCRPEGWVKAAGSNNKSLFSLYYNVFSVKKPDSLAFLGNVFSAVSGFQLFDMASMAIAQVWAGKSRLPNRADMQTAVTDHHNWLISQAQHRHNVSPGTYDPGTWVRAMDDLAGTGVNEFLGYGWKGWLFWFKERKFCNLLMDGIWSPHIHRVFDVGKRKCWAGAREAVQKVNESVAAMKEHGKDKGA</sequence>
<reference evidence="6" key="1">
    <citation type="submission" date="2021-02" db="EMBL/GenBank/DDBJ databases">
        <authorList>
            <person name="Syme A R."/>
            <person name="Syme A R."/>
            <person name="Moolhuijzen P."/>
        </authorList>
    </citation>
    <scope>NUCLEOTIDE SEQUENCE</scope>
    <source>
        <strain evidence="6">W1-1</strain>
    </source>
</reference>
<keyword evidence="5" id="KW-0560">Oxidoreductase</keyword>
<dbReference type="GO" id="GO:0050661">
    <property type="term" value="F:NADP binding"/>
    <property type="evidence" value="ECO:0007669"/>
    <property type="project" value="InterPro"/>
</dbReference>